<dbReference type="InParanoid" id="A0A1C7NVI3"/>
<feature type="compositionally biased region" description="Basic and acidic residues" evidence="2">
    <location>
        <begin position="309"/>
        <end position="319"/>
    </location>
</feature>
<accession>A0A1C7NVI3</accession>
<feature type="transmembrane region" description="Helical" evidence="3">
    <location>
        <begin position="625"/>
        <end position="645"/>
    </location>
</feature>
<evidence type="ECO:0000256" key="3">
    <source>
        <dbReference type="SAM" id="Phobius"/>
    </source>
</evidence>
<name>A0A1C7NVI3_9FUNG</name>
<dbReference type="STRING" id="101091.A0A1C7NVI3"/>
<evidence type="ECO:0000256" key="1">
    <source>
        <dbReference type="SAM" id="Coils"/>
    </source>
</evidence>
<feature type="transmembrane region" description="Helical" evidence="3">
    <location>
        <begin position="763"/>
        <end position="783"/>
    </location>
</feature>
<dbReference type="PANTHER" id="PTHR42101:SF1">
    <property type="entry name" value="LOW TEMPERATURE REQUIREMENT A"/>
    <property type="match status" value="1"/>
</dbReference>
<dbReference type="OrthoDB" id="191995at2759"/>
<dbReference type="Pfam" id="PF06772">
    <property type="entry name" value="LtrA"/>
    <property type="match status" value="1"/>
</dbReference>
<feature type="region of interest" description="Disordered" evidence="2">
    <location>
        <begin position="1"/>
        <end position="88"/>
    </location>
</feature>
<organism evidence="4 5">
    <name type="scientific">Choanephora cucurbitarum</name>
    <dbReference type="NCBI Taxonomy" id="101091"/>
    <lineage>
        <taxon>Eukaryota</taxon>
        <taxon>Fungi</taxon>
        <taxon>Fungi incertae sedis</taxon>
        <taxon>Mucoromycota</taxon>
        <taxon>Mucoromycotina</taxon>
        <taxon>Mucoromycetes</taxon>
        <taxon>Mucorales</taxon>
        <taxon>Mucorineae</taxon>
        <taxon>Choanephoraceae</taxon>
        <taxon>Choanephoroideae</taxon>
        <taxon>Choanephora</taxon>
    </lineage>
</organism>
<evidence type="ECO:0000313" key="4">
    <source>
        <dbReference type="EMBL" id="OBZ91484.1"/>
    </source>
</evidence>
<comment type="caution">
    <text evidence="4">The sequence shown here is derived from an EMBL/GenBank/DDBJ whole genome shotgun (WGS) entry which is preliminary data.</text>
</comment>
<feature type="transmembrane region" description="Helical" evidence="3">
    <location>
        <begin position="732"/>
        <end position="751"/>
    </location>
</feature>
<sequence length="809" mass="91202">MSNPTRRYDGPSFGFSTRRNSRQRHSVASNEDFLDTDRANQSRISSNNSRRPSYQSQRSRAISHHSHQSEKDLEQADQSGQPHVVYSNGDVVSPLHDHSGKPIRRHGDDTIGDMLMHPLKELQLHHKRNEAYQAEKKVWNEKHPDYEARETDDINSLAIEEYKTRLVFHFRHLVSDHDFKFTEDCLDALEAPLNLSAEEKDRLRDITDTDDFIDFLEKTKRHYSVKVHKTVDLKAELKTAKAELKSAKSDLSSANTEFLKKAAKNFSGEDRQDDTASESDSSSDKPKVGTTKLHHDFRKTDSGTFINHPTDEHPHTNHSDKDIVIDLNDNVYIQIQFIEKPHHTEENHRRAIFLLPDPDLSDEIGEETKATWTELLGDVFYVGWLSQFTHSVEINSADNLGTYAAWFVVMWWTWCSSALYSSRYDRGDVAHHVYKIVELCGLILMAGSSDKQRFEGSPHWFIIGYIIMKAILLFEYAVVFIVSVTTHVKSSRRSLGIYVLVTAISIGMWGASLIYDTEETMSKRYALWYSSIGLELVANLMLQSNSRVSLAASHLGERFGLFTLIILGENCMGFIKMVAQANPTPSLLACNCFGVVIIFCYFFMYFDDFTGEFVERAHLSQLWMYLHFPLHLFQVAFGIALTDIISRHNLQEDTPEFLSKTYEECAAGGGHSTASSESASVNGSSSTAAAEHASAASSSVTEHAHYAIFSAAEASHSTESELNCDPLFIVKAFWISAGLILCLNAFIKLVNTPIRPSSYKSHIICGSRIFNAVIFFALSVTTYANLNALGMLSVMMCCLLLQSAVDLLD</sequence>
<evidence type="ECO:0000256" key="2">
    <source>
        <dbReference type="SAM" id="MobiDB-lite"/>
    </source>
</evidence>
<feature type="transmembrane region" description="Helical" evidence="3">
    <location>
        <begin position="585"/>
        <end position="604"/>
    </location>
</feature>
<reference evidence="4 5" key="1">
    <citation type="submission" date="2016-03" db="EMBL/GenBank/DDBJ databases">
        <title>Choanephora cucurbitarum.</title>
        <authorList>
            <person name="Min B."/>
            <person name="Park H."/>
            <person name="Park J.-H."/>
            <person name="Shin H.-D."/>
            <person name="Choi I.-G."/>
        </authorList>
    </citation>
    <scope>NUCLEOTIDE SEQUENCE [LARGE SCALE GENOMIC DNA]</scope>
    <source>
        <strain evidence="4 5">KUS-F28377</strain>
    </source>
</reference>
<feature type="transmembrane region" description="Helical" evidence="3">
    <location>
        <begin position="495"/>
        <end position="515"/>
    </location>
</feature>
<keyword evidence="3" id="KW-0472">Membrane</keyword>
<dbReference type="PANTHER" id="PTHR42101">
    <property type="entry name" value="CHROMOSOME 16, WHOLE GENOME SHOTGUN SEQUENCE"/>
    <property type="match status" value="1"/>
</dbReference>
<proteinExistence type="predicted"/>
<dbReference type="AlphaFoldDB" id="A0A1C7NVI3"/>
<dbReference type="EMBL" id="LUGH01000010">
    <property type="protein sequence ID" value="OBZ91484.1"/>
    <property type="molecule type" value="Genomic_DNA"/>
</dbReference>
<keyword evidence="1" id="KW-0175">Coiled coil</keyword>
<feature type="transmembrane region" description="Helical" evidence="3">
    <location>
        <begin position="460"/>
        <end position="483"/>
    </location>
</feature>
<dbReference type="InterPro" id="IPR010640">
    <property type="entry name" value="Low_temperature_requirement_A"/>
</dbReference>
<dbReference type="Proteomes" id="UP000093000">
    <property type="component" value="Unassembled WGS sequence"/>
</dbReference>
<evidence type="ECO:0000313" key="5">
    <source>
        <dbReference type="Proteomes" id="UP000093000"/>
    </source>
</evidence>
<keyword evidence="3" id="KW-1133">Transmembrane helix</keyword>
<feature type="region of interest" description="Disordered" evidence="2">
    <location>
        <begin position="263"/>
        <end position="319"/>
    </location>
</feature>
<keyword evidence="5" id="KW-1185">Reference proteome</keyword>
<gene>
    <name evidence="4" type="ORF">A0J61_00458</name>
</gene>
<protein>
    <submittedName>
        <fullName evidence="4">Uncharacterized protein</fullName>
    </submittedName>
</protein>
<feature type="compositionally biased region" description="Low complexity" evidence="2">
    <location>
        <begin position="41"/>
        <end position="60"/>
    </location>
</feature>
<keyword evidence="3" id="KW-0812">Transmembrane</keyword>
<feature type="coiled-coil region" evidence="1">
    <location>
        <begin position="230"/>
        <end position="257"/>
    </location>
</feature>